<evidence type="ECO:0008006" key="4">
    <source>
        <dbReference type="Google" id="ProtNLM"/>
    </source>
</evidence>
<dbReference type="AlphaFoldDB" id="A0A8I2Z0X2"/>
<reference evidence="2" key="1">
    <citation type="submission" date="2021-03" db="EMBL/GenBank/DDBJ databases">
        <title>Evolutionary innovations through gain and loss of genes in the ectomycorrhizal Boletales.</title>
        <authorList>
            <person name="Wu G."/>
            <person name="Miyauchi S."/>
            <person name="Morin E."/>
            <person name="Yang Z.-L."/>
            <person name="Xu J."/>
            <person name="Martin F.M."/>
        </authorList>
    </citation>
    <scope>NUCLEOTIDE SEQUENCE</scope>
    <source>
        <strain evidence="2">BR01</strain>
    </source>
</reference>
<keyword evidence="1" id="KW-0732">Signal</keyword>
<sequence length="88" mass="10031">MLALAYLILAFLEVFLVLASPAQETFVSNNKPYDVQVCIYFLLVDQRPLHKIPSQAHRGGRGNTVENTVQSFAWYANIRDICVDHCEF</sequence>
<keyword evidence="3" id="KW-1185">Reference proteome</keyword>
<gene>
    <name evidence="2" type="ORF">JVT61DRAFT_5801</name>
</gene>
<protein>
    <recommendedName>
        <fullName evidence="4">Secreted protein</fullName>
    </recommendedName>
</protein>
<evidence type="ECO:0000256" key="1">
    <source>
        <dbReference type="SAM" id="SignalP"/>
    </source>
</evidence>
<dbReference type="OrthoDB" id="3261763at2759"/>
<name>A0A8I2Z0X2_9AGAM</name>
<proteinExistence type="predicted"/>
<evidence type="ECO:0000313" key="3">
    <source>
        <dbReference type="Proteomes" id="UP000683000"/>
    </source>
</evidence>
<comment type="caution">
    <text evidence="2">The sequence shown here is derived from an EMBL/GenBank/DDBJ whole genome shotgun (WGS) entry which is preliminary data.</text>
</comment>
<evidence type="ECO:0000313" key="2">
    <source>
        <dbReference type="EMBL" id="KAG6381387.1"/>
    </source>
</evidence>
<dbReference type="EMBL" id="JAGFBS010000002">
    <property type="protein sequence ID" value="KAG6381387.1"/>
    <property type="molecule type" value="Genomic_DNA"/>
</dbReference>
<accession>A0A8I2Z0X2</accession>
<feature type="chain" id="PRO_5034248013" description="Secreted protein" evidence="1">
    <location>
        <begin position="20"/>
        <end position="88"/>
    </location>
</feature>
<organism evidence="2 3">
    <name type="scientific">Boletus reticuloceps</name>
    <dbReference type="NCBI Taxonomy" id="495285"/>
    <lineage>
        <taxon>Eukaryota</taxon>
        <taxon>Fungi</taxon>
        <taxon>Dikarya</taxon>
        <taxon>Basidiomycota</taxon>
        <taxon>Agaricomycotina</taxon>
        <taxon>Agaricomycetes</taxon>
        <taxon>Agaricomycetidae</taxon>
        <taxon>Boletales</taxon>
        <taxon>Boletineae</taxon>
        <taxon>Boletaceae</taxon>
        <taxon>Boletoideae</taxon>
        <taxon>Boletus</taxon>
    </lineage>
</organism>
<feature type="signal peptide" evidence="1">
    <location>
        <begin position="1"/>
        <end position="19"/>
    </location>
</feature>
<dbReference type="Proteomes" id="UP000683000">
    <property type="component" value="Unassembled WGS sequence"/>
</dbReference>